<dbReference type="PATRIC" id="fig|1423734.3.peg.1545"/>
<reference evidence="5 6" key="1">
    <citation type="journal article" date="2015" name="Genome Announc.">
        <title>Expanding the biotechnology potential of lactobacilli through comparative genomics of 213 strains and associated genera.</title>
        <authorList>
            <person name="Sun Z."/>
            <person name="Harris H.M."/>
            <person name="McCann A."/>
            <person name="Guo C."/>
            <person name="Argimon S."/>
            <person name="Zhang W."/>
            <person name="Yang X."/>
            <person name="Jeffery I.B."/>
            <person name="Cooney J.C."/>
            <person name="Kagawa T.F."/>
            <person name="Liu W."/>
            <person name="Song Y."/>
            <person name="Salvetti E."/>
            <person name="Wrobel A."/>
            <person name="Rasinkangas P."/>
            <person name="Parkhill J."/>
            <person name="Rea M.C."/>
            <person name="O'Sullivan O."/>
            <person name="Ritari J."/>
            <person name="Douillard F.P."/>
            <person name="Paul Ross R."/>
            <person name="Yang R."/>
            <person name="Briner A.E."/>
            <person name="Felis G.E."/>
            <person name="de Vos W.M."/>
            <person name="Barrangou R."/>
            <person name="Klaenhammer T.R."/>
            <person name="Caufield P.W."/>
            <person name="Cui Y."/>
            <person name="Zhang H."/>
            <person name="O'Toole P.W."/>
        </authorList>
    </citation>
    <scope>NUCLEOTIDE SEQUENCE [LARGE SCALE GENOMIC DNA]</scope>
    <source>
        <strain evidence="5 6">DSM 18527</strain>
    </source>
</reference>
<name>A0A0R1XUN2_9LACO</name>
<dbReference type="InterPro" id="IPR011050">
    <property type="entry name" value="Pectin_lyase_fold/virulence"/>
</dbReference>
<keyword evidence="2 4" id="KW-0378">Hydrolase</keyword>
<dbReference type="eggNOG" id="COG5434">
    <property type="taxonomic scope" value="Bacteria"/>
</dbReference>
<keyword evidence="3 4" id="KW-0326">Glycosidase</keyword>
<organism evidence="5 6">
    <name type="scientific">Agrilactobacillus composti DSM 18527 = JCM 14202</name>
    <dbReference type="NCBI Taxonomy" id="1423734"/>
    <lineage>
        <taxon>Bacteria</taxon>
        <taxon>Bacillati</taxon>
        <taxon>Bacillota</taxon>
        <taxon>Bacilli</taxon>
        <taxon>Lactobacillales</taxon>
        <taxon>Lactobacillaceae</taxon>
        <taxon>Agrilactobacillus</taxon>
    </lineage>
</organism>
<comment type="similarity">
    <text evidence="1 4">Belongs to the glycosyl hydrolase 28 family.</text>
</comment>
<dbReference type="Gene3D" id="2.160.20.10">
    <property type="entry name" value="Single-stranded right-handed beta-helix, Pectin lyase-like"/>
    <property type="match status" value="1"/>
</dbReference>
<evidence type="ECO:0000256" key="3">
    <source>
        <dbReference type="ARBA" id="ARBA00023295"/>
    </source>
</evidence>
<dbReference type="GO" id="GO:0005975">
    <property type="term" value="P:carbohydrate metabolic process"/>
    <property type="evidence" value="ECO:0007669"/>
    <property type="project" value="InterPro"/>
</dbReference>
<dbReference type="GO" id="GO:0004650">
    <property type="term" value="F:polygalacturonase activity"/>
    <property type="evidence" value="ECO:0007669"/>
    <property type="project" value="InterPro"/>
</dbReference>
<comment type="caution">
    <text evidence="5">The sequence shown here is derived from an EMBL/GenBank/DDBJ whole genome shotgun (WGS) entry which is preliminary data.</text>
</comment>
<dbReference type="InterPro" id="IPR000743">
    <property type="entry name" value="Glyco_hydro_28"/>
</dbReference>
<dbReference type="SMART" id="SM00710">
    <property type="entry name" value="PbH1"/>
    <property type="match status" value="4"/>
</dbReference>
<dbReference type="PANTHER" id="PTHR31339">
    <property type="entry name" value="PECTIN LYASE-RELATED"/>
    <property type="match status" value="1"/>
</dbReference>
<dbReference type="Pfam" id="PF00295">
    <property type="entry name" value="Glyco_hydro_28"/>
    <property type="match status" value="1"/>
</dbReference>
<dbReference type="InterPro" id="IPR006626">
    <property type="entry name" value="PbH1"/>
</dbReference>
<evidence type="ECO:0000313" key="6">
    <source>
        <dbReference type="Proteomes" id="UP000051236"/>
    </source>
</evidence>
<dbReference type="RefSeq" id="WP_057002971.1">
    <property type="nucleotide sequence ID" value="NZ_AZGA01000088.1"/>
</dbReference>
<evidence type="ECO:0000313" key="5">
    <source>
        <dbReference type="EMBL" id="KRM30396.1"/>
    </source>
</evidence>
<dbReference type="SUPFAM" id="SSF51126">
    <property type="entry name" value="Pectin lyase-like"/>
    <property type="match status" value="1"/>
</dbReference>
<dbReference type="Proteomes" id="UP000051236">
    <property type="component" value="Unassembled WGS sequence"/>
</dbReference>
<evidence type="ECO:0000256" key="1">
    <source>
        <dbReference type="ARBA" id="ARBA00008834"/>
    </source>
</evidence>
<evidence type="ECO:0000256" key="4">
    <source>
        <dbReference type="RuleBase" id="RU361169"/>
    </source>
</evidence>
<dbReference type="InterPro" id="IPR051801">
    <property type="entry name" value="GH28_Enzymes"/>
</dbReference>
<protein>
    <submittedName>
        <fullName evidence="5">Polygalacturonase</fullName>
    </submittedName>
</protein>
<evidence type="ECO:0000256" key="2">
    <source>
        <dbReference type="ARBA" id="ARBA00022801"/>
    </source>
</evidence>
<keyword evidence="6" id="KW-1185">Reference proteome</keyword>
<dbReference type="EMBL" id="AZGA01000088">
    <property type="protein sequence ID" value="KRM30396.1"/>
    <property type="molecule type" value="Genomic_DNA"/>
</dbReference>
<sequence>MGDVKQTVFNVKAFDAIGDGQHLDTKAIQKAIDMAAIEQGTVIIPAGTYLVGALFLKSHVTLTLTQNAKLIGSTDINDFPEVFSRVAGVEMNWPAAIINLLTVTDVTINGFGTIDGQGPHWWAEYWGEDTKSGRRQWYDEHDLRWIADYDIKRPRSILVYKSDHILIQDITLRQSGFWNLQLTYTTDVEVAHITIKENDGPSTDGIDVDSSTRVHIHDCSLACGDDCIALKSGRDGDGYRVGKATSQVEIDHCTIHSGYGVTIGSEVSGNIHDVRIHDMTFENSGCGFRMKSARDRGGIIENIRVENLKMKNVQFPFSWLMAWHNQYNAKKAIDLKDKPDFWRAVAAQIPEGQSRLTQVRNIVVQNVTAELTADYTLPARAFDLKAFPDQPMADISFKAIEIEGKEFGNIVGVKHLQFDDVTVSALHDNQTSNDEYDNR</sequence>
<proteinExistence type="inferred from homology"/>
<dbReference type="PANTHER" id="PTHR31339:SF9">
    <property type="entry name" value="PLASMIN AND FIBRONECTIN-BINDING PROTEIN A"/>
    <property type="match status" value="1"/>
</dbReference>
<dbReference type="InterPro" id="IPR012334">
    <property type="entry name" value="Pectin_lyas_fold"/>
</dbReference>
<dbReference type="AlphaFoldDB" id="A0A0R1XUN2"/>
<gene>
    <name evidence="5" type="ORF">FC83_GL001527</name>
</gene>
<accession>A0A0R1XUN2</accession>
<dbReference type="STRING" id="1423734.FC83_GL001527"/>